<proteinExistence type="predicted"/>
<dbReference type="PANTHER" id="PTHR35567">
    <property type="entry name" value="MALATE DEHYDROGENASE (AFU_ORTHOLOGUE AFUA_2G13800)"/>
    <property type="match status" value="1"/>
</dbReference>
<name>A0A561W9U8_ACTTI</name>
<feature type="region of interest" description="Disordered" evidence="1">
    <location>
        <begin position="28"/>
        <end position="49"/>
    </location>
</feature>
<keyword evidence="2" id="KW-0732">Signal</keyword>
<reference evidence="3 4" key="1">
    <citation type="submission" date="2019-06" db="EMBL/GenBank/DDBJ databases">
        <title>Sequencing the genomes of 1000 actinobacteria strains.</title>
        <authorList>
            <person name="Klenk H.-P."/>
        </authorList>
    </citation>
    <scope>NUCLEOTIDE SEQUENCE [LARGE SCALE GENOMIC DNA]</scope>
    <source>
        <strain evidence="3 4">DSM 43866</strain>
    </source>
</reference>
<organism evidence="3 4">
    <name type="scientific">Actinoplanes teichomyceticus</name>
    <dbReference type="NCBI Taxonomy" id="1867"/>
    <lineage>
        <taxon>Bacteria</taxon>
        <taxon>Bacillati</taxon>
        <taxon>Actinomycetota</taxon>
        <taxon>Actinomycetes</taxon>
        <taxon>Micromonosporales</taxon>
        <taxon>Micromonosporaceae</taxon>
        <taxon>Actinoplanes</taxon>
    </lineage>
</organism>
<dbReference type="Proteomes" id="UP000320239">
    <property type="component" value="Unassembled WGS sequence"/>
</dbReference>
<evidence type="ECO:0000256" key="1">
    <source>
        <dbReference type="SAM" id="MobiDB-lite"/>
    </source>
</evidence>
<evidence type="ECO:0000256" key="2">
    <source>
        <dbReference type="SAM" id="SignalP"/>
    </source>
</evidence>
<dbReference type="InterPro" id="IPR021851">
    <property type="entry name" value="DUF3455"/>
</dbReference>
<accession>A0A561W9U8</accession>
<dbReference type="Pfam" id="PF11937">
    <property type="entry name" value="DUF3455"/>
    <property type="match status" value="1"/>
</dbReference>
<evidence type="ECO:0000313" key="3">
    <source>
        <dbReference type="EMBL" id="TWG20647.1"/>
    </source>
</evidence>
<sequence>MSRTAKTAGALGALALISIGVPAGVSFAATDRHDPQPAGPPATTQEESFLGGEPMVPQALQPPAGTVLHAVLKARGVQIYRCRRGAWQPLEPAASLTGVTMSPVRKVTAVHFRGPSWISDQDGSTVQGTDPVTRPAREAGDLPPALFRAAGNRGRGLFGAVTHIQRIDARGGAAPATACGGDQPIAVPFRAVYRFFVTR</sequence>
<evidence type="ECO:0000313" key="4">
    <source>
        <dbReference type="Proteomes" id="UP000320239"/>
    </source>
</evidence>
<protein>
    <submittedName>
        <fullName evidence="3">Uncharacterized protein DUF3455</fullName>
    </submittedName>
</protein>
<feature type="chain" id="PRO_5021891115" evidence="2">
    <location>
        <begin position="29"/>
        <end position="199"/>
    </location>
</feature>
<dbReference type="RefSeq" id="WP_122979385.1">
    <property type="nucleotide sequence ID" value="NZ_BOMX01000102.1"/>
</dbReference>
<dbReference type="PANTHER" id="PTHR35567:SF1">
    <property type="entry name" value="CONSERVED FUNGAL PROTEIN (AFU_ORTHOLOGUE AFUA_1G14230)"/>
    <property type="match status" value="1"/>
</dbReference>
<comment type="caution">
    <text evidence="3">The sequence shown here is derived from an EMBL/GenBank/DDBJ whole genome shotgun (WGS) entry which is preliminary data.</text>
</comment>
<dbReference type="OrthoDB" id="8901345at2"/>
<dbReference type="EMBL" id="VIWY01000003">
    <property type="protein sequence ID" value="TWG20647.1"/>
    <property type="molecule type" value="Genomic_DNA"/>
</dbReference>
<keyword evidence="4" id="KW-1185">Reference proteome</keyword>
<feature type="compositionally biased region" description="Polar residues" evidence="1">
    <location>
        <begin position="118"/>
        <end position="130"/>
    </location>
</feature>
<feature type="signal peptide" evidence="2">
    <location>
        <begin position="1"/>
        <end position="28"/>
    </location>
</feature>
<dbReference type="AlphaFoldDB" id="A0A561W9U8"/>
<gene>
    <name evidence="3" type="ORF">FHX34_103176</name>
</gene>
<feature type="region of interest" description="Disordered" evidence="1">
    <location>
        <begin position="118"/>
        <end position="140"/>
    </location>
</feature>